<comment type="caution">
    <text evidence="3">The sequence shown here is derived from an EMBL/GenBank/DDBJ whole genome shotgun (WGS) entry which is preliminary data.</text>
</comment>
<evidence type="ECO:0008006" key="5">
    <source>
        <dbReference type="Google" id="ProtNLM"/>
    </source>
</evidence>
<gene>
    <name evidence="3" type="ORF">ACIB24_01290</name>
</gene>
<reference evidence="3 4" key="1">
    <citation type="submission" date="2024-10" db="EMBL/GenBank/DDBJ databases">
        <title>The Natural Products Discovery Center: Release of the First 8490 Sequenced Strains for Exploring Actinobacteria Biosynthetic Diversity.</title>
        <authorList>
            <person name="Kalkreuter E."/>
            <person name="Kautsar S.A."/>
            <person name="Yang D."/>
            <person name="Bader C.D."/>
            <person name="Teijaro C.N."/>
            <person name="Fluegel L."/>
            <person name="Davis C.M."/>
            <person name="Simpson J.R."/>
            <person name="Lauterbach L."/>
            <person name="Steele A.D."/>
            <person name="Gui C."/>
            <person name="Meng S."/>
            <person name="Li G."/>
            <person name="Viehrig K."/>
            <person name="Ye F."/>
            <person name="Su P."/>
            <person name="Kiefer A.F."/>
            <person name="Nichols A."/>
            <person name="Cepeda A.J."/>
            <person name="Yan W."/>
            <person name="Fan B."/>
            <person name="Jiang Y."/>
            <person name="Adhikari A."/>
            <person name="Zheng C.-J."/>
            <person name="Schuster L."/>
            <person name="Cowan T.M."/>
            <person name="Smanski M.J."/>
            <person name="Chevrette M.G."/>
            <person name="De Carvalho L.P.S."/>
            <person name="Shen B."/>
        </authorList>
    </citation>
    <scope>NUCLEOTIDE SEQUENCE [LARGE SCALE GENOMIC DNA]</scope>
    <source>
        <strain evidence="3 4">NPDC049639</strain>
    </source>
</reference>
<dbReference type="PROSITE" id="PS51257">
    <property type="entry name" value="PROKAR_LIPOPROTEIN"/>
    <property type="match status" value="1"/>
</dbReference>
<feature type="signal peptide" evidence="2">
    <location>
        <begin position="1"/>
        <end position="27"/>
    </location>
</feature>
<evidence type="ECO:0000313" key="3">
    <source>
        <dbReference type="EMBL" id="MFI7585692.1"/>
    </source>
</evidence>
<keyword evidence="4" id="KW-1185">Reference proteome</keyword>
<feature type="compositionally biased region" description="Low complexity" evidence="1">
    <location>
        <begin position="90"/>
        <end position="99"/>
    </location>
</feature>
<proteinExistence type="predicted"/>
<protein>
    <recommendedName>
        <fullName evidence="5">Secreted protein</fullName>
    </recommendedName>
</protein>
<keyword evidence="2" id="KW-0732">Signal</keyword>
<evidence type="ECO:0000313" key="4">
    <source>
        <dbReference type="Proteomes" id="UP001612915"/>
    </source>
</evidence>
<name>A0ABW8AJ86_9ACTN</name>
<dbReference type="EMBL" id="JBITLV010000001">
    <property type="protein sequence ID" value="MFI7585692.1"/>
    <property type="molecule type" value="Genomic_DNA"/>
</dbReference>
<evidence type="ECO:0000256" key="2">
    <source>
        <dbReference type="SAM" id="SignalP"/>
    </source>
</evidence>
<feature type="region of interest" description="Disordered" evidence="1">
    <location>
        <begin position="78"/>
        <end position="116"/>
    </location>
</feature>
<dbReference type="RefSeq" id="WP_398274016.1">
    <property type="nucleotide sequence ID" value="NZ_JBITLV010000001.1"/>
</dbReference>
<accession>A0ABW8AJ86</accession>
<sequence>MNQTLTRSKARLSLGVAAPVVLMLSLAACGGGSSGGASTAVPSASATGAPGAGGGFGGQDFQKIQACLSAAGITLPTQSGMPSFSGGTRPSGMPSFSPGGTPPSGAPNGGGRGNSEFQKILSSDAAQAALKACGITMPTGRPSGAPSAS</sequence>
<organism evidence="3 4">
    <name type="scientific">Spongisporangium articulatum</name>
    <dbReference type="NCBI Taxonomy" id="3362603"/>
    <lineage>
        <taxon>Bacteria</taxon>
        <taxon>Bacillati</taxon>
        <taxon>Actinomycetota</taxon>
        <taxon>Actinomycetes</taxon>
        <taxon>Kineosporiales</taxon>
        <taxon>Kineosporiaceae</taxon>
        <taxon>Spongisporangium</taxon>
    </lineage>
</organism>
<evidence type="ECO:0000256" key="1">
    <source>
        <dbReference type="SAM" id="MobiDB-lite"/>
    </source>
</evidence>
<feature type="chain" id="PRO_5047424544" description="Secreted protein" evidence="2">
    <location>
        <begin position="28"/>
        <end position="149"/>
    </location>
</feature>
<dbReference type="Proteomes" id="UP001612915">
    <property type="component" value="Unassembled WGS sequence"/>
</dbReference>
<feature type="compositionally biased region" description="Polar residues" evidence="1">
    <location>
        <begin position="78"/>
        <end position="88"/>
    </location>
</feature>